<comment type="caution">
    <text evidence="4">The sequence shown here is derived from an EMBL/GenBank/DDBJ whole genome shotgun (WGS) entry which is preliminary data.</text>
</comment>
<feature type="active site" description="Proton acceptor" evidence="2">
    <location>
        <position position="129"/>
    </location>
</feature>
<evidence type="ECO:0000256" key="2">
    <source>
        <dbReference type="HAMAP-Rule" id="MF_01940"/>
    </source>
</evidence>
<dbReference type="EMBL" id="JADBDZ010000001">
    <property type="protein sequence ID" value="MBE1533558.1"/>
    <property type="molecule type" value="Genomic_DNA"/>
</dbReference>
<evidence type="ECO:0000256" key="3">
    <source>
        <dbReference type="SAM" id="MobiDB-lite"/>
    </source>
</evidence>
<feature type="short sequence motif" description="HXTX 1" evidence="2">
    <location>
        <begin position="40"/>
        <end position="43"/>
    </location>
</feature>
<reference evidence="4 5" key="1">
    <citation type="submission" date="2020-10" db="EMBL/GenBank/DDBJ databases">
        <title>Sequencing the genomes of 1000 actinobacteria strains.</title>
        <authorList>
            <person name="Klenk H.-P."/>
        </authorList>
    </citation>
    <scope>NUCLEOTIDE SEQUENCE [LARGE SCALE GENOMIC DNA]</scope>
    <source>
        <strain evidence="4 5">DSM 46744</strain>
    </source>
</reference>
<gene>
    <name evidence="4" type="ORF">H4W34_003391</name>
</gene>
<comment type="function">
    <text evidence="2">Hydrolyzes RNA 2',3'-cyclic phosphodiester to an RNA 2'-phosphomonoester.</text>
</comment>
<dbReference type="PANTHER" id="PTHR35561:SF1">
    <property type="entry name" value="RNA 2',3'-CYCLIC PHOSPHODIESTERASE"/>
    <property type="match status" value="1"/>
</dbReference>
<comment type="similarity">
    <text evidence="2">Belongs to the 2H phosphoesterase superfamily. ThpR family.</text>
</comment>
<dbReference type="NCBIfam" id="TIGR02258">
    <property type="entry name" value="2_5_ligase"/>
    <property type="match status" value="1"/>
</dbReference>
<evidence type="ECO:0000313" key="4">
    <source>
        <dbReference type="EMBL" id="MBE1533558.1"/>
    </source>
</evidence>
<dbReference type="InterPro" id="IPR004175">
    <property type="entry name" value="RNA_CPDase"/>
</dbReference>
<keyword evidence="4" id="KW-0436">Ligase</keyword>
<protein>
    <recommendedName>
        <fullName evidence="2">RNA 2',3'-cyclic phosphodiesterase</fullName>
        <shortName evidence="2">RNA 2',3'-CPDase</shortName>
        <ecNumber evidence="2">3.1.4.58</ecNumber>
    </recommendedName>
</protein>
<keyword evidence="5" id="KW-1185">Reference proteome</keyword>
<dbReference type="HAMAP" id="MF_01940">
    <property type="entry name" value="RNA_CPDase"/>
    <property type="match status" value="1"/>
</dbReference>
<comment type="catalytic activity">
    <reaction evidence="2">
        <text>a 3'-end 2',3'-cyclophospho-ribonucleotide-RNA + H2O = a 3'-end 2'-phospho-ribonucleotide-RNA + H(+)</text>
        <dbReference type="Rhea" id="RHEA:11828"/>
        <dbReference type="Rhea" id="RHEA-COMP:10464"/>
        <dbReference type="Rhea" id="RHEA-COMP:17353"/>
        <dbReference type="ChEBI" id="CHEBI:15377"/>
        <dbReference type="ChEBI" id="CHEBI:15378"/>
        <dbReference type="ChEBI" id="CHEBI:83064"/>
        <dbReference type="ChEBI" id="CHEBI:173113"/>
        <dbReference type="EC" id="3.1.4.58"/>
    </reaction>
</comment>
<evidence type="ECO:0000313" key="5">
    <source>
        <dbReference type="Proteomes" id="UP000627838"/>
    </source>
</evidence>
<dbReference type="Proteomes" id="UP000627838">
    <property type="component" value="Unassembled WGS sequence"/>
</dbReference>
<feature type="short sequence motif" description="HXTX 2" evidence="2">
    <location>
        <begin position="129"/>
        <end position="132"/>
    </location>
</feature>
<dbReference type="Gene3D" id="3.90.1140.10">
    <property type="entry name" value="Cyclic phosphodiesterase"/>
    <property type="match status" value="1"/>
</dbReference>
<name>A0ABR9JSL8_9ACTN</name>
<dbReference type="EC" id="3.1.4.58" evidence="2"/>
<feature type="region of interest" description="Disordered" evidence="3">
    <location>
        <begin position="172"/>
        <end position="207"/>
    </location>
</feature>
<dbReference type="GO" id="GO:0016874">
    <property type="term" value="F:ligase activity"/>
    <property type="evidence" value="ECO:0007669"/>
    <property type="project" value="UniProtKB-KW"/>
</dbReference>
<evidence type="ECO:0000256" key="1">
    <source>
        <dbReference type="ARBA" id="ARBA00022801"/>
    </source>
</evidence>
<dbReference type="PANTHER" id="PTHR35561">
    <property type="entry name" value="RNA 2',3'-CYCLIC PHOSPHODIESTERASE"/>
    <property type="match status" value="1"/>
</dbReference>
<organism evidence="4 5">
    <name type="scientific">Actinomadura algeriensis</name>
    <dbReference type="NCBI Taxonomy" id="1679523"/>
    <lineage>
        <taxon>Bacteria</taxon>
        <taxon>Bacillati</taxon>
        <taxon>Actinomycetota</taxon>
        <taxon>Actinomycetes</taxon>
        <taxon>Streptosporangiales</taxon>
        <taxon>Thermomonosporaceae</taxon>
        <taxon>Actinomadura</taxon>
    </lineage>
</organism>
<dbReference type="RefSeq" id="WP_192760090.1">
    <property type="nucleotide sequence ID" value="NZ_JADBDZ010000001.1"/>
</dbReference>
<dbReference type="Pfam" id="PF13563">
    <property type="entry name" value="2_5_RNA_ligase2"/>
    <property type="match status" value="1"/>
</dbReference>
<dbReference type="InterPro" id="IPR009097">
    <property type="entry name" value="Cyclic_Pdiesterase"/>
</dbReference>
<sequence>MRLFVALVPPPEILDELDAAVRPHRGDVPELKWTRRELIHVTLTFLGEFDDRRLDRLLPRLERAVQRHERMTLSLAGAGAFPGGGAHARVLWTGLYGDRRALARLAASTTAAGRRAGMPPDKHRGFRPHLTLARSRSPVDVRPLLESLQAFAGSPWTAGTVQLMRSHLPGREHAEPTYEPLRSWPLRHSSGGGGAGRSASGGPHGTP</sequence>
<proteinExistence type="inferred from homology"/>
<keyword evidence="1 2" id="KW-0378">Hydrolase</keyword>
<accession>A0ABR9JSL8</accession>
<feature type="active site" description="Proton donor" evidence="2">
    <location>
        <position position="40"/>
    </location>
</feature>
<dbReference type="SUPFAM" id="SSF55144">
    <property type="entry name" value="LigT-like"/>
    <property type="match status" value="1"/>
</dbReference>